<evidence type="ECO:0000313" key="7">
    <source>
        <dbReference type="Proteomes" id="UP000176576"/>
    </source>
</evidence>
<accession>A0A1G2G6X7</accession>
<evidence type="ECO:0000256" key="1">
    <source>
        <dbReference type="ARBA" id="ARBA00004127"/>
    </source>
</evidence>
<evidence type="ECO:0000256" key="3">
    <source>
        <dbReference type="ARBA" id="ARBA00022989"/>
    </source>
</evidence>
<feature type="transmembrane region" description="Helical" evidence="5">
    <location>
        <begin position="177"/>
        <end position="199"/>
    </location>
</feature>
<organism evidence="6 7">
    <name type="scientific">Candidatus Ryanbacteria bacterium RIFCSPHIGHO2_02_FULL_45_13b</name>
    <dbReference type="NCBI Taxonomy" id="1802117"/>
    <lineage>
        <taxon>Bacteria</taxon>
        <taxon>Candidatus Ryaniibacteriota</taxon>
    </lineage>
</organism>
<dbReference type="PANTHER" id="PTHR31851">
    <property type="entry name" value="FE(2+)/MN(2+) TRANSPORTER PCL1"/>
    <property type="match status" value="1"/>
</dbReference>
<feature type="transmembrane region" description="Helical" evidence="5">
    <location>
        <begin position="211"/>
        <end position="232"/>
    </location>
</feature>
<dbReference type="GO" id="GO:0030026">
    <property type="term" value="P:intracellular manganese ion homeostasis"/>
    <property type="evidence" value="ECO:0007669"/>
    <property type="project" value="InterPro"/>
</dbReference>
<keyword evidence="3 5" id="KW-1133">Transmembrane helix</keyword>
<gene>
    <name evidence="6" type="ORF">A3J54_02985</name>
</gene>
<keyword evidence="2 5" id="KW-0812">Transmembrane</keyword>
<protein>
    <recommendedName>
        <fullName evidence="8">GMP synthase</fullName>
    </recommendedName>
</protein>
<feature type="transmembrane region" description="Helical" evidence="5">
    <location>
        <begin position="151"/>
        <end position="171"/>
    </location>
</feature>
<reference evidence="6 7" key="1">
    <citation type="journal article" date="2016" name="Nat. Commun.">
        <title>Thousands of microbial genomes shed light on interconnected biogeochemical processes in an aquifer system.</title>
        <authorList>
            <person name="Anantharaman K."/>
            <person name="Brown C.T."/>
            <person name="Hug L.A."/>
            <person name="Sharon I."/>
            <person name="Castelle C.J."/>
            <person name="Probst A.J."/>
            <person name="Thomas B.C."/>
            <person name="Singh A."/>
            <person name="Wilkins M.J."/>
            <person name="Karaoz U."/>
            <person name="Brodie E.L."/>
            <person name="Williams K.H."/>
            <person name="Hubbard S.S."/>
            <person name="Banfield J.F."/>
        </authorList>
    </citation>
    <scope>NUCLEOTIDE SEQUENCE [LARGE SCALE GENOMIC DNA]</scope>
</reference>
<evidence type="ECO:0008006" key="8">
    <source>
        <dbReference type="Google" id="ProtNLM"/>
    </source>
</evidence>
<dbReference type="Pfam" id="PF01988">
    <property type="entry name" value="VIT1"/>
    <property type="match status" value="1"/>
</dbReference>
<dbReference type="AlphaFoldDB" id="A0A1G2G6X7"/>
<name>A0A1G2G6X7_9BACT</name>
<keyword evidence="4 5" id="KW-0472">Membrane</keyword>
<dbReference type="GO" id="GO:0005384">
    <property type="term" value="F:manganese ion transmembrane transporter activity"/>
    <property type="evidence" value="ECO:0007669"/>
    <property type="project" value="InterPro"/>
</dbReference>
<evidence type="ECO:0000256" key="2">
    <source>
        <dbReference type="ARBA" id="ARBA00022692"/>
    </source>
</evidence>
<evidence type="ECO:0000313" key="6">
    <source>
        <dbReference type="EMBL" id="OGZ45943.1"/>
    </source>
</evidence>
<feature type="transmembrane region" description="Helical" evidence="5">
    <location>
        <begin position="21"/>
        <end position="40"/>
    </location>
</feature>
<dbReference type="Proteomes" id="UP000176576">
    <property type="component" value="Unassembled WGS sequence"/>
</dbReference>
<comment type="subcellular location">
    <subcellularLocation>
        <location evidence="1">Endomembrane system</location>
        <topology evidence="1">Multi-pass membrane protein</topology>
    </subcellularLocation>
</comment>
<evidence type="ECO:0000256" key="4">
    <source>
        <dbReference type="ARBA" id="ARBA00023136"/>
    </source>
</evidence>
<dbReference type="STRING" id="1802117.A3J54_02985"/>
<dbReference type="EMBL" id="MHNN01000018">
    <property type="protein sequence ID" value="OGZ45943.1"/>
    <property type="molecule type" value="Genomic_DNA"/>
</dbReference>
<dbReference type="InterPro" id="IPR008217">
    <property type="entry name" value="Ccc1_fam"/>
</dbReference>
<evidence type="ECO:0000256" key="5">
    <source>
        <dbReference type="SAM" id="Phobius"/>
    </source>
</evidence>
<dbReference type="GO" id="GO:0012505">
    <property type="term" value="C:endomembrane system"/>
    <property type="evidence" value="ECO:0007669"/>
    <property type="project" value="UniProtKB-SubCell"/>
</dbReference>
<comment type="caution">
    <text evidence="6">The sequence shown here is derived from an EMBL/GenBank/DDBJ whole genome shotgun (WGS) entry which is preliminary data.</text>
</comment>
<feature type="transmembrane region" description="Helical" evidence="5">
    <location>
        <begin position="46"/>
        <end position="69"/>
    </location>
</feature>
<sequence>MEQAVVRKHQAGGTYVKDIVYGANDGIITTFAVVAGVAGAGLDSTIVVLLGVANLLADGFSMAASNYLGSKSERDYVMMERRTEELEYHHEPEEERAEMFGFLRQKGYTKKDSDALLPLLSKNKEFWLDIMIREELGICPPEKGGQSVRSAAATFFAFVLAGIIPLMPYILAIYDDVFGVAVISTALTLFIIGTLRSLFTDQPWYIAGAEMFSVGGIAAVIAYGVGFFVSTIV</sequence>
<proteinExistence type="predicted"/>